<dbReference type="RefSeq" id="WP_345148114.1">
    <property type="nucleotide sequence ID" value="NZ_BAABEO010000006.1"/>
</dbReference>
<evidence type="ECO:0000256" key="1">
    <source>
        <dbReference type="ARBA" id="ARBA00005695"/>
    </source>
</evidence>
<dbReference type="InterPro" id="IPR030678">
    <property type="entry name" value="Peptide/Ni-bd"/>
</dbReference>
<dbReference type="InterPro" id="IPR000914">
    <property type="entry name" value="SBP_5_dom"/>
</dbReference>
<comment type="caution">
    <text evidence="7">The sequence shown here is derived from an EMBL/GenBank/DDBJ whole genome shotgun (WGS) entry which is preliminary data.</text>
</comment>
<evidence type="ECO:0000313" key="8">
    <source>
        <dbReference type="Proteomes" id="UP001500752"/>
    </source>
</evidence>
<feature type="domain" description="Solute-binding protein family 5" evidence="6">
    <location>
        <begin position="89"/>
        <end position="430"/>
    </location>
</feature>
<name>A0ABP7BSN4_9MICC</name>
<dbReference type="PANTHER" id="PTHR30290">
    <property type="entry name" value="PERIPLASMIC BINDING COMPONENT OF ABC TRANSPORTER"/>
    <property type="match status" value="1"/>
</dbReference>
<dbReference type="PROSITE" id="PS51257">
    <property type="entry name" value="PROKAR_LIPOPROTEIN"/>
    <property type="match status" value="1"/>
</dbReference>
<dbReference type="PIRSF" id="PIRSF002741">
    <property type="entry name" value="MppA"/>
    <property type="match status" value="1"/>
</dbReference>
<dbReference type="EMBL" id="BAABEO010000006">
    <property type="protein sequence ID" value="GAA3668972.1"/>
    <property type="molecule type" value="Genomic_DNA"/>
</dbReference>
<evidence type="ECO:0000256" key="2">
    <source>
        <dbReference type="ARBA" id="ARBA00022448"/>
    </source>
</evidence>
<gene>
    <name evidence="7" type="ORF">GCM10023081_04300</name>
</gene>
<feature type="signal peptide" evidence="5">
    <location>
        <begin position="1"/>
        <end position="25"/>
    </location>
</feature>
<keyword evidence="8" id="KW-1185">Reference proteome</keyword>
<dbReference type="Gene3D" id="3.10.105.10">
    <property type="entry name" value="Dipeptide-binding Protein, Domain 3"/>
    <property type="match status" value="1"/>
</dbReference>
<organism evidence="7 8">
    <name type="scientific">Arthrobacter ginkgonis</name>
    <dbReference type="NCBI Taxonomy" id="1630594"/>
    <lineage>
        <taxon>Bacteria</taxon>
        <taxon>Bacillati</taxon>
        <taxon>Actinomycetota</taxon>
        <taxon>Actinomycetes</taxon>
        <taxon>Micrococcales</taxon>
        <taxon>Micrococcaceae</taxon>
        <taxon>Arthrobacter</taxon>
    </lineage>
</organism>
<dbReference type="Gene3D" id="3.40.190.10">
    <property type="entry name" value="Periplasmic binding protein-like II"/>
    <property type="match status" value="1"/>
</dbReference>
<dbReference type="SUPFAM" id="SSF53850">
    <property type="entry name" value="Periplasmic binding protein-like II"/>
    <property type="match status" value="1"/>
</dbReference>
<evidence type="ECO:0000256" key="5">
    <source>
        <dbReference type="SAM" id="SignalP"/>
    </source>
</evidence>
<feature type="region of interest" description="Disordered" evidence="4">
    <location>
        <begin position="511"/>
        <end position="531"/>
    </location>
</feature>
<proteinExistence type="inferred from homology"/>
<reference evidence="8" key="1">
    <citation type="journal article" date="2019" name="Int. J. Syst. Evol. Microbiol.">
        <title>The Global Catalogue of Microorganisms (GCM) 10K type strain sequencing project: providing services to taxonomists for standard genome sequencing and annotation.</title>
        <authorList>
            <consortium name="The Broad Institute Genomics Platform"/>
            <consortium name="The Broad Institute Genome Sequencing Center for Infectious Disease"/>
            <person name="Wu L."/>
            <person name="Ma J."/>
        </authorList>
    </citation>
    <scope>NUCLEOTIDE SEQUENCE [LARGE SCALE GENOMIC DNA]</scope>
    <source>
        <strain evidence="8">JCM 30742</strain>
    </source>
</reference>
<evidence type="ECO:0000259" key="6">
    <source>
        <dbReference type="Pfam" id="PF00496"/>
    </source>
</evidence>
<accession>A0ABP7BSN4</accession>
<dbReference type="Pfam" id="PF00496">
    <property type="entry name" value="SBP_bac_5"/>
    <property type="match status" value="1"/>
</dbReference>
<dbReference type="PANTHER" id="PTHR30290:SF9">
    <property type="entry name" value="OLIGOPEPTIDE-BINDING PROTEIN APPA"/>
    <property type="match status" value="1"/>
</dbReference>
<evidence type="ECO:0000256" key="4">
    <source>
        <dbReference type="SAM" id="MobiDB-lite"/>
    </source>
</evidence>
<evidence type="ECO:0000313" key="7">
    <source>
        <dbReference type="EMBL" id="GAA3668972.1"/>
    </source>
</evidence>
<sequence length="531" mass="56711">MKKSRNGFKTSLLALTCGLALTLTACGGGGSAAGGGTAELADSGRGTELRMQFTGPPVSLDPALAGTGGSTAFVSLAYDPLIFMDSNGKFVPSLATSWRYLDETNTAFELTIREGVTFADGEALAPEAVKASLEYFLKNAGPKAAKVGPIESIEAGEDTVTVHYSSPFPEAEATFTQEWMFGNIISPAGLADPKSLLVETQGTGQYQLSGGETVADSKYVYERNENYWLPEAQQYEKVSISIIGDPNAVISAITTGQVDYASGSASTLDAARDANLEIGTTPFFNWSLYLADKEGTVNPALKDERVRKAIALAINREAIANAVGSEVSQANGQIMNKGTRGYVEGLGYGYDPEEAKRLLAEAGYADGLDLTILTQNTIDNQTIRSQAIADNLKQVGINVDLKVITTGIANFSTEAQSKKYEAVIFPLTGTSTGSAHKDMLQAGTRNPFEIVEPETDALYKKSLSAETPEERTAIYEEMTREYYEQAYVIPVFTAMNLKYIGPGLTNVHSSALNPTDVPTGPGAEYSWQPKK</sequence>
<comment type="similarity">
    <text evidence="1">Belongs to the bacterial solute-binding protein 5 family.</text>
</comment>
<evidence type="ECO:0000256" key="3">
    <source>
        <dbReference type="ARBA" id="ARBA00022729"/>
    </source>
</evidence>
<feature type="chain" id="PRO_5045909103" evidence="5">
    <location>
        <begin position="26"/>
        <end position="531"/>
    </location>
</feature>
<keyword evidence="3 5" id="KW-0732">Signal</keyword>
<keyword evidence="2" id="KW-0813">Transport</keyword>
<protein>
    <submittedName>
        <fullName evidence="7">ABC transporter substrate-binding protein</fullName>
    </submittedName>
</protein>
<dbReference type="Proteomes" id="UP001500752">
    <property type="component" value="Unassembled WGS sequence"/>
</dbReference>
<dbReference type="InterPro" id="IPR039424">
    <property type="entry name" value="SBP_5"/>
</dbReference>